<proteinExistence type="predicted"/>
<dbReference type="Proteomes" id="UP001152797">
    <property type="component" value="Unassembled WGS sequence"/>
</dbReference>
<dbReference type="AlphaFoldDB" id="A0A9P1CTD7"/>
<dbReference type="PROSITE" id="PS00018">
    <property type="entry name" value="EF_HAND_1"/>
    <property type="match status" value="1"/>
</dbReference>
<name>A0A9P1CTD7_9DINO</name>
<evidence type="ECO:0000313" key="4">
    <source>
        <dbReference type="EMBL" id="CAI3996608.1"/>
    </source>
</evidence>
<dbReference type="GO" id="GO:0005509">
    <property type="term" value="F:calcium ion binding"/>
    <property type="evidence" value="ECO:0007669"/>
    <property type="project" value="InterPro"/>
</dbReference>
<dbReference type="InterPro" id="IPR011992">
    <property type="entry name" value="EF-hand-dom_pair"/>
</dbReference>
<keyword evidence="6" id="KW-1185">Reference proteome</keyword>
<dbReference type="Gene3D" id="1.10.238.10">
    <property type="entry name" value="EF-hand"/>
    <property type="match status" value="1"/>
</dbReference>
<feature type="region of interest" description="Disordered" evidence="2">
    <location>
        <begin position="125"/>
        <end position="166"/>
    </location>
</feature>
<evidence type="ECO:0000256" key="1">
    <source>
        <dbReference type="ARBA" id="ARBA00022837"/>
    </source>
</evidence>
<dbReference type="PROSITE" id="PS50222">
    <property type="entry name" value="EF_HAND_2"/>
    <property type="match status" value="1"/>
</dbReference>
<comment type="caution">
    <text evidence="4">The sequence shown here is derived from an EMBL/GenBank/DDBJ whole genome shotgun (WGS) entry which is preliminary data.</text>
</comment>
<dbReference type="SMART" id="SM00054">
    <property type="entry name" value="EFh"/>
    <property type="match status" value="2"/>
</dbReference>
<feature type="domain" description="EF-hand" evidence="3">
    <location>
        <begin position="854"/>
        <end position="889"/>
    </location>
</feature>
<feature type="compositionally biased region" description="Polar residues" evidence="2">
    <location>
        <begin position="512"/>
        <end position="521"/>
    </location>
</feature>
<sequence>MRRPPRENGPPEFRPYLPTVGLPTVGSIRSRSKLDRSVARWRPMEERCEDSRTLARLQAVGSSSLPTLPSIPAASSRSISGSASMANLWRDAGNLLQRKEAELPMLKPPVAHKVLGLGREAVGKRRRSPVVGIRPGRPIPSLPGLPGLASPQASQPSPLSGGTRVDNKRRFSTQGALATDLAYVQEQLAKVAEAPTDEKQEKQEVDRWWCAIFLPLPAPRQLLPLVLADQQGLVGDPDKKEREKFQAQVKLAPDELEEVVRLCHTFVQMVQPPQITLEHQEEISENVLLSRPSFCQLLVAMGLTSMEKCLVPRYHYALKCFDAEASSCEVPGIAPFGRLVMAVRLPALPAKDEALEGLVNDRLTPRITRLFGRLLEDLALLPFWEGQDMAEALPRAKKYFFFKMLPAAQAYGEERIQVLQKQAIQLKHENIRISSSNSSQLPEAEATEPATSVAGDLDTTKGAPSLRGLSAGSATSRSSISHFTRMTYDLDAISEVSEALSSPKKLPRASRTGASLGSRQTTRTKRDGRDATVKILEVQPATPLEDATVMEPVPLPPEMVKAEFMQNQLLEPEVLSFVATFSSIFQVLFRAYSDFPARDMGGGHMSISAFLRFCYDFGLFSVIDLQSLRRLYSLCSETLELSAPKDAKPKKRRGNKKPEQVFFWNGLQVPQRFEWLTKEFAHHDAQEAACAGVLGAMHDWMKDRTWTPNDLFTLLDWNGNGGICAEELVEGVRLMRLDHLPPCEELQRLASLLLSPETGSITPYELQQALAIIAKQKHKLVLAANFFLKADQDMSEVERNASVFFKDLIKVMEKNGWTPTRLFHELGGASGETITKEKLEDKAKVLMRLHCGRTSGLEVTQPFDILDLNGDGVIEEEEFLANVGQVLKALRTQQREGKQRRQLQAAVTAVAKSWSVATARELAASKHGFGLAHFMECLLLISCEVVGIRGTPMQAQQPTITKVVWLILYLRWQYELKLQQDIESAQQEVVWVAKLGLSDGKSCCQYSTPLQRLFQDYPNLFKDVLSSKQALNSTFQPSSMGCCEECGRAPHRGWGSVVCPKCSDADAALKACWRSHKACAGQRVSLIKSMLEPLLQANGDPAEHREMLS</sequence>
<evidence type="ECO:0000256" key="2">
    <source>
        <dbReference type="SAM" id="MobiDB-lite"/>
    </source>
</evidence>
<dbReference type="EMBL" id="CAMXCT020002223">
    <property type="protein sequence ID" value="CAL1149983.1"/>
    <property type="molecule type" value="Genomic_DNA"/>
</dbReference>
<feature type="region of interest" description="Disordered" evidence="2">
    <location>
        <begin position="435"/>
        <end position="474"/>
    </location>
</feature>
<organism evidence="4">
    <name type="scientific">Cladocopium goreaui</name>
    <dbReference type="NCBI Taxonomy" id="2562237"/>
    <lineage>
        <taxon>Eukaryota</taxon>
        <taxon>Sar</taxon>
        <taxon>Alveolata</taxon>
        <taxon>Dinophyceae</taxon>
        <taxon>Suessiales</taxon>
        <taxon>Symbiodiniaceae</taxon>
        <taxon>Cladocopium</taxon>
    </lineage>
</organism>
<dbReference type="EMBL" id="CAMXCT030002223">
    <property type="protein sequence ID" value="CAL4783920.1"/>
    <property type="molecule type" value="Genomic_DNA"/>
</dbReference>
<dbReference type="EMBL" id="CAMXCT010002223">
    <property type="protein sequence ID" value="CAI3996608.1"/>
    <property type="molecule type" value="Genomic_DNA"/>
</dbReference>
<dbReference type="InterPro" id="IPR018247">
    <property type="entry name" value="EF_Hand_1_Ca_BS"/>
</dbReference>
<evidence type="ECO:0000259" key="3">
    <source>
        <dbReference type="PROSITE" id="PS50222"/>
    </source>
</evidence>
<feature type="compositionally biased region" description="Low complexity" evidence="2">
    <location>
        <begin position="144"/>
        <end position="161"/>
    </location>
</feature>
<feature type="region of interest" description="Disordered" evidence="2">
    <location>
        <begin position="501"/>
        <end position="527"/>
    </location>
</feature>
<dbReference type="OrthoDB" id="443703at2759"/>
<evidence type="ECO:0000313" key="5">
    <source>
        <dbReference type="EMBL" id="CAL4783920.1"/>
    </source>
</evidence>
<dbReference type="SUPFAM" id="SSF47473">
    <property type="entry name" value="EF-hand"/>
    <property type="match status" value="1"/>
</dbReference>
<evidence type="ECO:0000313" key="6">
    <source>
        <dbReference type="Proteomes" id="UP001152797"/>
    </source>
</evidence>
<dbReference type="InterPro" id="IPR002048">
    <property type="entry name" value="EF_hand_dom"/>
</dbReference>
<protein>
    <submittedName>
        <fullName evidence="5">EF-hand domain-containing protein</fullName>
    </submittedName>
</protein>
<keyword evidence="1" id="KW-0106">Calcium</keyword>
<reference evidence="5 6" key="2">
    <citation type="submission" date="2024-05" db="EMBL/GenBank/DDBJ databases">
        <authorList>
            <person name="Chen Y."/>
            <person name="Shah S."/>
            <person name="Dougan E. K."/>
            <person name="Thang M."/>
            <person name="Chan C."/>
        </authorList>
    </citation>
    <scope>NUCLEOTIDE SEQUENCE [LARGE SCALE GENOMIC DNA]</scope>
</reference>
<feature type="region of interest" description="Disordered" evidence="2">
    <location>
        <begin position="1"/>
        <end position="20"/>
    </location>
</feature>
<accession>A0A9P1CTD7</accession>
<dbReference type="Pfam" id="PF13202">
    <property type="entry name" value="EF-hand_5"/>
    <property type="match status" value="1"/>
</dbReference>
<reference evidence="4" key="1">
    <citation type="submission" date="2022-10" db="EMBL/GenBank/DDBJ databases">
        <authorList>
            <person name="Chen Y."/>
            <person name="Dougan E. K."/>
            <person name="Chan C."/>
            <person name="Rhodes N."/>
            <person name="Thang M."/>
        </authorList>
    </citation>
    <scope>NUCLEOTIDE SEQUENCE</scope>
</reference>
<gene>
    <name evidence="4" type="ORF">C1SCF055_LOCUS23071</name>
</gene>